<accession>A0A4Q7DIA5</accession>
<feature type="region of interest" description="Disordered" evidence="1">
    <location>
        <begin position="324"/>
        <end position="356"/>
    </location>
</feature>
<feature type="compositionally biased region" description="Low complexity" evidence="1">
    <location>
        <begin position="331"/>
        <end position="340"/>
    </location>
</feature>
<keyword evidence="2" id="KW-0732">Signal</keyword>
<protein>
    <recommendedName>
        <fullName evidence="5">Mechanosensitive ion channel MscS porin domain-containing protein</fullName>
    </recommendedName>
</protein>
<dbReference type="EMBL" id="SCFB01000007">
    <property type="protein sequence ID" value="RZI45694.1"/>
    <property type="molecule type" value="Genomic_DNA"/>
</dbReference>
<sequence length="356" mass="39499">MRKKFIYTLLFTTVLPSGVLLPITAFGSNSSDTPDIASPTQPISQLKSQIRELQTLNTPAITLQAKAQIQAANHPGVTPHTEQELVADLAANLTIDKFKKLKGLNSELFKLEGAASSSALKKDMLQKHEQELQSIREILRLAEEEKERAKNDLKSISTRMTEFEELAKEEKKARETAEEATRKAEEAVEAGKLARAAAEEATRNETRARELAEEATQNEARARTEAEAAGEKEKEAKENALLEARTEKEAKENALSKADQESKKRDADRLRTAALREKVLKEYKESEKERTAIEQEAQRLKSQLGTKTEQVGLLERELEEVKGKLKKLSESEGSSASSLGADTTGSKKVTAQRVKF</sequence>
<evidence type="ECO:0000256" key="1">
    <source>
        <dbReference type="SAM" id="MobiDB-lite"/>
    </source>
</evidence>
<feature type="compositionally biased region" description="Basic and acidic residues" evidence="1">
    <location>
        <begin position="168"/>
        <end position="186"/>
    </location>
</feature>
<proteinExistence type="predicted"/>
<evidence type="ECO:0008006" key="5">
    <source>
        <dbReference type="Google" id="ProtNLM"/>
    </source>
</evidence>
<organism evidence="3 4">
    <name type="scientific">Candidatus Finniella inopinata</name>
    <dbReference type="NCBI Taxonomy" id="1696036"/>
    <lineage>
        <taxon>Bacteria</taxon>
        <taxon>Pseudomonadati</taxon>
        <taxon>Pseudomonadota</taxon>
        <taxon>Alphaproteobacteria</taxon>
        <taxon>Holosporales</taxon>
        <taxon>Candidatus Paracaedibacteraceae</taxon>
        <taxon>Candidatus Finniella</taxon>
    </lineage>
</organism>
<feature type="region of interest" description="Disordered" evidence="1">
    <location>
        <begin position="168"/>
        <end position="270"/>
    </location>
</feature>
<feature type="compositionally biased region" description="Basic and acidic residues" evidence="1">
    <location>
        <begin position="197"/>
        <end position="212"/>
    </location>
</feature>
<keyword evidence="4" id="KW-1185">Reference proteome</keyword>
<name>A0A4Q7DIA5_9PROT</name>
<evidence type="ECO:0000313" key="3">
    <source>
        <dbReference type="EMBL" id="RZI45694.1"/>
    </source>
</evidence>
<comment type="caution">
    <text evidence="3">The sequence shown here is derived from an EMBL/GenBank/DDBJ whole genome shotgun (WGS) entry which is preliminary data.</text>
</comment>
<feature type="compositionally biased region" description="Basic and acidic residues" evidence="1">
    <location>
        <begin position="220"/>
        <end position="270"/>
    </location>
</feature>
<gene>
    <name evidence="3" type="ORF">EQU50_06220</name>
</gene>
<reference evidence="3 4" key="1">
    <citation type="submission" date="2018-10" db="EMBL/GenBank/DDBJ databases">
        <title>An updated phylogeny of the Alphaproteobacteria reveals that the parasitic Rickettsiales and Holosporales have independent origins.</title>
        <authorList>
            <person name="Munoz-Gomez S.A."/>
            <person name="Hess S."/>
            <person name="Burger G."/>
            <person name="Lang B.F."/>
            <person name="Susko E."/>
            <person name="Slamovits C.H."/>
            <person name="Roger A.J."/>
        </authorList>
    </citation>
    <scope>NUCLEOTIDE SEQUENCE [LARGE SCALE GENOMIC DNA]</scope>
    <source>
        <strain evidence="3">HOLO01</strain>
    </source>
</reference>
<dbReference type="AlphaFoldDB" id="A0A4Q7DIA5"/>
<dbReference type="RefSeq" id="WP_130154273.1">
    <property type="nucleotide sequence ID" value="NZ_SCFB01000007.1"/>
</dbReference>
<feature type="signal peptide" evidence="2">
    <location>
        <begin position="1"/>
        <end position="27"/>
    </location>
</feature>
<evidence type="ECO:0000256" key="2">
    <source>
        <dbReference type="SAM" id="SignalP"/>
    </source>
</evidence>
<dbReference type="Proteomes" id="UP000293550">
    <property type="component" value="Unassembled WGS sequence"/>
</dbReference>
<evidence type="ECO:0000313" key="4">
    <source>
        <dbReference type="Proteomes" id="UP000293550"/>
    </source>
</evidence>
<feature type="chain" id="PRO_5020905510" description="Mechanosensitive ion channel MscS porin domain-containing protein" evidence="2">
    <location>
        <begin position="28"/>
        <end position="356"/>
    </location>
</feature>